<evidence type="ECO:0000256" key="7">
    <source>
        <dbReference type="ARBA" id="ARBA00022824"/>
    </source>
</evidence>
<evidence type="ECO:0000256" key="8">
    <source>
        <dbReference type="ARBA" id="ARBA00022848"/>
    </source>
</evidence>
<keyword evidence="11 14" id="KW-0503">Monooxygenase</keyword>
<dbReference type="PRINTS" id="PR01685">
    <property type="entry name" value="EP450ICYP2B"/>
</dbReference>
<dbReference type="GO" id="GO:0008202">
    <property type="term" value="P:steroid metabolic process"/>
    <property type="evidence" value="ECO:0007669"/>
    <property type="project" value="Ensembl"/>
</dbReference>
<protein>
    <submittedName>
        <fullName evidence="16">Cytochrome P450 family 2 subfamily B member 6</fullName>
    </submittedName>
</protein>
<evidence type="ECO:0000256" key="4">
    <source>
        <dbReference type="ARBA" id="ARBA00010617"/>
    </source>
</evidence>
<dbReference type="GO" id="GO:0008390">
    <property type="term" value="F:testosterone 16-alpha-hydroxylase activity"/>
    <property type="evidence" value="ECO:0007669"/>
    <property type="project" value="Ensembl"/>
</dbReference>
<dbReference type="GO" id="GO:0101021">
    <property type="term" value="F:estrogen 2-hydroxylase activity"/>
    <property type="evidence" value="ECO:0007669"/>
    <property type="project" value="Ensembl"/>
</dbReference>
<reference evidence="17" key="3">
    <citation type="submission" date="2018-12" db="EMBL/GenBank/DDBJ databases">
        <title>G10K-VGP greater horseshoe bat female genome, primary haplotype.</title>
        <authorList>
            <person name="Teeling E."/>
            <person name="Myers G."/>
            <person name="Vernes S."/>
            <person name="Pippel M."/>
            <person name="Winkler S."/>
            <person name="Fedrigo O."/>
            <person name="Rhie A."/>
            <person name="Koren S."/>
            <person name="Phillippy A."/>
            <person name="Lewin H."/>
            <person name="Damas J."/>
            <person name="Howe K."/>
            <person name="Mountcastle J."/>
            <person name="Jarvis E.D."/>
        </authorList>
    </citation>
    <scope>NUCLEOTIDE SEQUENCE [LARGE SCALE GENOMIC DNA]</scope>
</reference>
<reference evidence="16" key="5">
    <citation type="submission" date="2025-09" db="UniProtKB">
        <authorList>
            <consortium name="Ensembl"/>
        </authorList>
    </citation>
    <scope>IDENTIFICATION</scope>
</reference>
<evidence type="ECO:0000313" key="17">
    <source>
        <dbReference type="Proteomes" id="UP000472240"/>
    </source>
</evidence>
<keyword evidence="17" id="KW-1185">Reference proteome</keyword>
<organism evidence="16 17">
    <name type="scientific">Rhinolophus ferrumequinum</name>
    <name type="common">Greater horseshoe bat</name>
    <dbReference type="NCBI Taxonomy" id="59479"/>
    <lineage>
        <taxon>Eukaryota</taxon>
        <taxon>Metazoa</taxon>
        <taxon>Chordata</taxon>
        <taxon>Craniata</taxon>
        <taxon>Vertebrata</taxon>
        <taxon>Euteleostomi</taxon>
        <taxon>Mammalia</taxon>
        <taxon>Eutheria</taxon>
        <taxon>Laurasiatheria</taxon>
        <taxon>Chiroptera</taxon>
        <taxon>Yinpterochiroptera</taxon>
        <taxon>Rhinolophoidea</taxon>
        <taxon>Rhinolophidae</taxon>
        <taxon>Rhinolophinae</taxon>
        <taxon>Rhinolophus</taxon>
    </lineage>
</organism>
<dbReference type="Proteomes" id="UP000472240">
    <property type="component" value="Chromosome 15"/>
</dbReference>
<dbReference type="GO" id="GO:0042180">
    <property type="term" value="P:ketone metabolic process"/>
    <property type="evidence" value="ECO:0007669"/>
    <property type="project" value="Ensembl"/>
</dbReference>
<dbReference type="InterPro" id="IPR002401">
    <property type="entry name" value="Cyt_P450_E_grp-I"/>
</dbReference>
<dbReference type="GO" id="GO:0042178">
    <property type="term" value="P:xenobiotic catabolic process"/>
    <property type="evidence" value="ECO:0007669"/>
    <property type="project" value="Ensembl"/>
</dbReference>
<accession>A0A671F374</accession>
<dbReference type="FunFam" id="1.10.630.10:FF:000001">
    <property type="entry name" value="Cytochrome P450, family 2"/>
    <property type="match status" value="1"/>
</dbReference>
<dbReference type="GO" id="GO:0062188">
    <property type="term" value="F:anandamide 11,12 epoxidase activity"/>
    <property type="evidence" value="ECO:0007669"/>
    <property type="project" value="Ensembl"/>
</dbReference>
<dbReference type="PANTHER" id="PTHR24300:SF406">
    <property type="entry name" value="CYTOCHROME P450 2B6"/>
    <property type="match status" value="1"/>
</dbReference>
<feature type="binding site" description="axial binding residue" evidence="13">
    <location>
        <position position="436"/>
    </location>
    <ligand>
        <name>heme</name>
        <dbReference type="ChEBI" id="CHEBI:30413"/>
    </ligand>
    <ligandPart>
        <name>Fe</name>
        <dbReference type="ChEBI" id="CHEBI:18248"/>
    </ligandPart>
</feature>
<dbReference type="InterPro" id="IPR001128">
    <property type="entry name" value="Cyt_P450"/>
</dbReference>
<dbReference type="PRINTS" id="PR00385">
    <property type="entry name" value="P450"/>
</dbReference>
<comment type="cofactor">
    <cofactor evidence="1 13">
        <name>heme</name>
        <dbReference type="ChEBI" id="CHEBI:30413"/>
    </cofactor>
</comment>
<dbReference type="Gene3D" id="1.10.630.10">
    <property type="entry name" value="Cytochrome P450"/>
    <property type="match status" value="1"/>
</dbReference>
<dbReference type="Ensembl" id="ENSRFET00010021814.1">
    <property type="protein sequence ID" value="ENSRFEP00010020046.1"/>
    <property type="gene ID" value="ENSRFEG00010013436.1"/>
</dbReference>
<dbReference type="GO" id="GO:0020037">
    <property type="term" value="F:heme binding"/>
    <property type="evidence" value="ECO:0007669"/>
    <property type="project" value="Ensembl"/>
</dbReference>
<proteinExistence type="inferred from homology"/>
<sequence>TMLSVLLLLALLTGLLLLLARDHPKAHGRLPPGPRPLPFFGNLLQMRRRGLLKYILQLRQKYGDVVTVYLGQRPVVMLCGIDTIREALLGQSEAFSGRGKIAVLDQTFQGYGVIFSNGECWKTLRQFSLATLRHFGMGKQSVEKLIQEEAQCLVEELQKSQGVLQDPTFFFHSITANIICSIVFGKRFAYRDPEFLKLLDLCYQSFSLLSSFSSQVFEFFSDILKYLPGAHRQIYRNLEEVKVFIGRSVEKHRETLEPSNPRDFIDSYLLRMDEEKSDPNSQFHEQNLTITVLSLFFAGTETVSTTLHYGFLILLKYPHITERVHREIDQVIGSHRLPVLDDRTKMPSTDSVIHEIQRFGDLLPLGGPHVVTEDTEFREYFIPKGTEVFPILSSALQDPRYFESPHTFNPDHFLDADGALKKNEAFIPFSLGKRICLGESIARMELFLFFTTILQNFSLDSPVASEDIDITPQEDGLGRVAPNYQIRFLSRREG</sequence>
<reference evidence="16" key="4">
    <citation type="submission" date="2025-08" db="UniProtKB">
        <authorList>
            <consortium name="Ensembl"/>
        </authorList>
    </citation>
    <scope>IDENTIFICATION</scope>
</reference>
<evidence type="ECO:0000256" key="15">
    <source>
        <dbReference type="SAM" id="SignalP"/>
    </source>
</evidence>
<dbReference type="InterPro" id="IPR050182">
    <property type="entry name" value="Cytochrome_P450_fam2"/>
</dbReference>
<dbReference type="GO" id="GO:0005789">
    <property type="term" value="C:endoplasmic reticulum membrane"/>
    <property type="evidence" value="ECO:0007669"/>
    <property type="project" value="UniProtKB-SubCell"/>
</dbReference>
<reference evidence="16 17" key="2">
    <citation type="journal article" date="2018" name="Annu Rev Anim Biosci">
        <title>Bat Biology, Genomes, and the Bat1K Project: To Generate Chromosome-Level Genomes for All Living Bat Species.</title>
        <authorList>
            <person name="Teeling E.C."/>
            <person name="Vernes S.C."/>
            <person name="Davalos L.M."/>
            <person name="Ray D.A."/>
            <person name="Gilbert M.T.P."/>
            <person name="Myers E."/>
        </authorList>
    </citation>
    <scope>NUCLEOTIDE SEQUENCE</scope>
</reference>
<evidence type="ECO:0000256" key="3">
    <source>
        <dbReference type="ARBA" id="ARBA00004406"/>
    </source>
</evidence>
<comment type="similarity">
    <text evidence="4 14">Belongs to the cytochrome P450 family.</text>
</comment>
<dbReference type="GeneTree" id="ENSGT00940000157162"/>
<dbReference type="PANTHER" id="PTHR24300">
    <property type="entry name" value="CYTOCHROME P450 508A4-RELATED"/>
    <property type="match status" value="1"/>
</dbReference>
<keyword evidence="8" id="KW-0492">Microsome</keyword>
<keyword evidence="15" id="KW-0732">Signal</keyword>
<dbReference type="PRINTS" id="PR00463">
    <property type="entry name" value="EP450I"/>
</dbReference>
<dbReference type="GO" id="GO:0005506">
    <property type="term" value="F:iron ion binding"/>
    <property type="evidence" value="ECO:0007669"/>
    <property type="project" value="InterPro"/>
</dbReference>
<feature type="chain" id="PRO_5025614712" evidence="15">
    <location>
        <begin position="21"/>
        <end position="494"/>
    </location>
</feature>
<evidence type="ECO:0000256" key="6">
    <source>
        <dbReference type="ARBA" id="ARBA00022723"/>
    </source>
</evidence>
<reference evidence="16 17" key="1">
    <citation type="journal article" date="2015" name="Annu Rev Anim Biosci">
        <title>The Genome 10K Project: a way forward.</title>
        <authorList>
            <person name="Koepfli K.P."/>
            <person name="Paten B."/>
            <person name="O'Brien S.J."/>
            <person name="Koepfli K.P."/>
            <person name="Paten B."/>
            <person name="Antunes A."/>
            <person name="Belov K."/>
            <person name="Bustamante C."/>
            <person name="Castoe T.A."/>
            <person name="Clawson H."/>
            <person name="Crawford A.J."/>
            <person name="Diekhans M."/>
            <person name="Distel D."/>
            <person name="Durbin R."/>
            <person name="Earl D."/>
            <person name="Fujita M.K."/>
            <person name="Gamble T."/>
            <person name="Georges A."/>
            <person name="Gemmell N."/>
            <person name="Gilbert M.T."/>
            <person name="Graves J.M."/>
            <person name="Green R.E."/>
            <person name="Hickey G."/>
            <person name="Jarvis E.D."/>
            <person name="Johnson W."/>
            <person name="Komissarov A."/>
            <person name="Korf I."/>
            <person name="Kuhn R."/>
            <person name="Larkin D.M."/>
            <person name="Lewin H."/>
            <person name="Lopez J.V."/>
            <person name="Ma J."/>
            <person name="Marques-Bonet T."/>
            <person name="Miller W."/>
            <person name="Murphy R."/>
            <person name="Pevzner P."/>
            <person name="Shapiro B."/>
            <person name="Steiner C."/>
            <person name="Tamazian G."/>
            <person name="Venkatesh B."/>
            <person name="Wang J."/>
            <person name="Wayne R."/>
            <person name="Wiley E."/>
            <person name="Yang H."/>
            <person name="Zhang G."/>
            <person name="Haussler D."/>
            <person name="Ryder O."/>
            <person name="O'Brien S.J."/>
        </authorList>
    </citation>
    <scope>NUCLEOTIDE SEQUENCE</scope>
</reference>
<evidence type="ECO:0000256" key="12">
    <source>
        <dbReference type="ARBA" id="ARBA00023136"/>
    </source>
</evidence>
<evidence type="ECO:0000256" key="5">
    <source>
        <dbReference type="ARBA" id="ARBA00022617"/>
    </source>
</evidence>
<evidence type="ECO:0000313" key="16">
    <source>
        <dbReference type="Ensembl" id="ENSRFEP00010020046.1"/>
    </source>
</evidence>
<dbReference type="InterPro" id="IPR036396">
    <property type="entry name" value="Cyt_P450_sf"/>
</dbReference>
<dbReference type="FunCoup" id="A0A671F374">
    <property type="interactions" value="128"/>
</dbReference>
<dbReference type="InterPro" id="IPR017972">
    <property type="entry name" value="Cyt_P450_CS"/>
</dbReference>
<evidence type="ECO:0000256" key="1">
    <source>
        <dbReference type="ARBA" id="ARBA00001971"/>
    </source>
</evidence>
<dbReference type="InParanoid" id="A0A671F374"/>
<dbReference type="Pfam" id="PF00067">
    <property type="entry name" value="p450"/>
    <property type="match status" value="1"/>
</dbReference>
<keyword evidence="9 14" id="KW-0560">Oxidoreductase</keyword>
<keyword evidence="7" id="KW-0256">Endoplasmic reticulum</keyword>
<evidence type="ECO:0000256" key="13">
    <source>
        <dbReference type="PIRSR" id="PIRSR602401-1"/>
    </source>
</evidence>
<keyword evidence="12" id="KW-0472">Membrane</keyword>
<dbReference type="SUPFAM" id="SSF48264">
    <property type="entry name" value="Cytochrome P450"/>
    <property type="match status" value="1"/>
</dbReference>
<name>A0A671F374_RHIFE</name>
<keyword evidence="5 13" id="KW-0349">Heme</keyword>
<evidence type="ECO:0000256" key="9">
    <source>
        <dbReference type="ARBA" id="ARBA00023002"/>
    </source>
</evidence>
<keyword evidence="10 13" id="KW-0408">Iron</keyword>
<dbReference type="GO" id="GO:0019373">
    <property type="term" value="P:epoxygenase P450 pathway"/>
    <property type="evidence" value="ECO:0007669"/>
    <property type="project" value="TreeGrafter"/>
</dbReference>
<keyword evidence="6 13" id="KW-0479">Metal-binding</keyword>
<dbReference type="GO" id="GO:0008392">
    <property type="term" value="F:arachidonate epoxygenase activity"/>
    <property type="evidence" value="ECO:0007669"/>
    <property type="project" value="TreeGrafter"/>
</dbReference>
<feature type="signal peptide" evidence="15">
    <location>
        <begin position="1"/>
        <end position="20"/>
    </location>
</feature>
<dbReference type="GO" id="GO:0062187">
    <property type="term" value="F:anandamide 8,9 epoxidase activity"/>
    <property type="evidence" value="ECO:0007669"/>
    <property type="project" value="Ensembl"/>
</dbReference>
<dbReference type="PROSITE" id="PS00086">
    <property type="entry name" value="CYTOCHROME_P450"/>
    <property type="match status" value="1"/>
</dbReference>
<dbReference type="AlphaFoldDB" id="A0A671F374"/>
<evidence type="ECO:0000256" key="14">
    <source>
        <dbReference type="RuleBase" id="RU000461"/>
    </source>
</evidence>
<dbReference type="GO" id="GO:0062189">
    <property type="term" value="F:anandamide 14,15 epoxidase activity"/>
    <property type="evidence" value="ECO:0007669"/>
    <property type="project" value="Ensembl"/>
</dbReference>
<evidence type="ECO:0000256" key="11">
    <source>
        <dbReference type="ARBA" id="ARBA00023033"/>
    </source>
</evidence>
<dbReference type="GO" id="GO:0062184">
    <property type="term" value="F:testosterone 16-beta-hydroxylase activity"/>
    <property type="evidence" value="ECO:0007669"/>
    <property type="project" value="Ensembl"/>
</dbReference>
<evidence type="ECO:0000256" key="10">
    <source>
        <dbReference type="ARBA" id="ARBA00023004"/>
    </source>
</evidence>
<evidence type="ECO:0000256" key="2">
    <source>
        <dbReference type="ARBA" id="ARBA00004174"/>
    </source>
</evidence>
<comment type="subcellular location">
    <subcellularLocation>
        <location evidence="3">Endoplasmic reticulum membrane</location>
        <topology evidence="3">Peripheral membrane protein</topology>
    </subcellularLocation>
    <subcellularLocation>
        <location evidence="2">Microsome membrane</location>
        <topology evidence="2">Peripheral membrane protein</topology>
    </subcellularLocation>
</comment>
<gene>
    <name evidence="16" type="primary">CYP2B6</name>
</gene>
<dbReference type="InterPro" id="IPR008068">
    <property type="entry name" value="Cyt_P450_E_grp-I_CYP2B-like"/>
</dbReference>
<dbReference type="OMA" id="RPPNHIG"/>